<gene>
    <name evidence="4" type="ORF">TL16_g07702</name>
</gene>
<sequence length="704" mass="79565">MPESFLRSFKMPYVEDPNEGQGGLLDSDSDSNSDNAIKINKKFARDWESKKRREELSNARQDGINVDEDYSSSSSESEDEDAELLTPGVDLKVLETINRIRAKDPSIYDSSTDFFKDVVPKVDRKAGGESKKMAYKDVVREQILEEMASNDEKKTSAVTTTSKSRLAYDAEQESNRQAFLSEFKDDDEDGSDSDGDVLSKKKAVEMSISEQEHEKRMQEEFEKMKGLNTAASPMRDPKGEVADGEDFLREFSMKRKWVDEATTFDPKKDIQEIDEEEEELDRVDNFESKYNFRFEEEGGGQIINYSRTNADTMRKTDDKRKKEREARRERKALERKKKEEQLAHLKNQKKAEIKNQMEKIKDIGGLGGADMDEELMAKMMEGDFDPDEFENAMQKAYGDNFYDDEDEHWKSLGDVKADLAKDDEVEFDYDEVDEGEGDDDEEGAEGGDQSDSDSSSAPSSSSDEEEEKPSTSTSEKLTAAKKKTSELVDELYKLDYEDIIGDMPTRFKYKTVEKNDYGLAAEDILAADDNELNGYVSLKKLAAYRDPGTEFRVHGNKRRKFKDSLKDKKRKLEAEEEKAKLQKEAERVEKLKKQEDNLAPGGRAGAGDGDEGDGGEGGKKKRKKRGKKKKKGENGGDGGDGGDGETPADNGDNEPEPERTEPKKNQQKVEQTEKHEPKKKRGKKKKSKTVVEGVSSDRLAAYGL</sequence>
<feature type="compositionally biased region" description="Low complexity" evidence="2">
    <location>
        <begin position="452"/>
        <end position="461"/>
    </location>
</feature>
<dbReference type="AlphaFoldDB" id="A0A9W7AUN8"/>
<feature type="domain" description="Kri1-like C-terminal" evidence="3">
    <location>
        <begin position="482"/>
        <end position="570"/>
    </location>
</feature>
<reference evidence="5" key="1">
    <citation type="journal article" date="2023" name="Commun. Biol.">
        <title>Genome analysis of Parmales, the sister group of diatoms, reveals the evolutionary specialization of diatoms from phago-mixotrophs to photoautotrophs.</title>
        <authorList>
            <person name="Ban H."/>
            <person name="Sato S."/>
            <person name="Yoshikawa S."/>
            <person name="Yamada K."/>
            <person name="Nakamura Y."/>
            <person name="Ichinomiya M."/>
            <person name="Sato N."/>
            <person name="Blanc-Mathieu R."/>
            <person name="Endo H."/>
            <person name="Kuwata A."/>
            <person name="Ogata H."/>
        </authorList>
    </citation>
    <scope>NUCLEOTIDE SEQUENCE [LARGE SCALE GENOMIC DNA]</scope>
</reference>
<feature type="region of interest" description="Disordered" evidence="2">
    <location>
        <begin position="415"/>
        <end position="481"/>
    </location>
</feature>
<evidence type="ECO:0000256" key="2">
    <source>
        <dbReference type="SAM" id="MobiDB-lite"/>
    </source>
</evidence>
<feature type="region of interest" description="Disordered" evidence="2">
    <location>
        <begin position="147"/>
        <end position="243"/>
    </location>
</feature>
<dbReference type="GO" id="GO:0030686">
    <property type="term" value="C:90S preribosome"/>
    <property type="evidence" value="ECO:0007669"/>
    <property type="project" value="TreeGrafter"/>
</dbReference>
<protein>
    <recommendedName>
        <fullName evidence="3">Kri1-like C-terminal domain-containing protein</fullName>
    </recommendedName>
</protein>
<accession>A0A9W7AUN8</accession>
<dbReference type="PANTHER" id="PTHR14490">
    <property type="entry name" value="ZINC FINGER, ZZ TYPE"/>
    <property type="match status" value="1"/>
</dbReference>
<evidence type="ECO:0000313" key="4">
    <source>
        <dbReference type="EMBL" id="GMH78179.1"/>
    </source>
</evidence>
<feature type="compositionally biased region" description="Acidic residues" evidence="2">
    <location>
        <begin position="65"/>
        <end position="83"/>
    </location>
</feature>
<feature type="compositionally biased region" description="Acidic residues" evidence="2">
    <location>
        <begin position="184"/>
        <end position="195"/>
    </location>
</feature>
<feature type="compositionally biased region" description="Acidic residues" evidence="2">
    <location>
        <begin position="423"/>
        <end position="451"/>
    </location>
</feature>
<dbReference type="GO" id="GO:0005730">
    <property type="term" value="C:nucleolus"/>
    <property type="evidence" value="ECO:0007669"/>
    <property type="project" value="TreeGrafter"/>
</dbReference>
<feature type="compositionally biased region" description="Basic and acidic residues" evidence="2">
    <location>
        <begin position="43"/>
        <end position="57"/>
    </location>
</feature>
<dbReference type="GO" id="GO:0000447">
    <property type="term" value="P:endonucleolytic cleavage in ITS1 to separate SSU-rRNA from 5.8S rRNA and LSU-rRNA from tricistronic rRNA transcript (SSU-rRNA, 5.8S rRNA, LSU-rRNA)"/>
    <property type="evidence" value="ECO:0007669"/>
    <property type="project" value="TreeGrafter"/>
</dbReference>
<name>A0A9W7AUN8_9STRA</name>
<dbReference type="EMBL" id="BLQM01000245">
    <property type="protein sequence ID" value="GMH78179.1"/>
    <property type="molecule type" value="Genomic_DNA"/>
</dbReference>
<comment type="similarity">
    <text evidence="1">Belongs to the KRI1 family.</text>
</comment>
<dbReference type="Pfam" id="PF05178">
    <property type="entry name" value="Kri1"/>
    <property type="match status" value="1"/>
</dbReference>
<dbReference type="Pfam" id="PF12936">
    <property type="entry name" value="Kri1_C"/>
    <property type="match status" value="1"/>
</dbReference>
<feature type="compositionally biased region" description="Basic and acidic residues" evidence="2">
    <location>
        <begin position="312"/>
        <end position="354"/>
    </location>
</feature>
<evidence type="ECO:0000259" key="3">
    <source>
        <dbReference type="Pfam" id="PF12936"/>
    </source>
</evidence>
<feature type="compositionally biased region" description="Basic and acidic residues" evidence="2">
    <location>
        <begin position="197"/>
        <end position="225"/>
    </location>
</feature>
<evidence type="ECO:0000313" key="5">
    <source>
        <dbReference type="Proteomes" id="UP001162640"/>
    </source>
</evidence>
<feature type="compositionally biased region" description="Basic residues" evidence="2">
    <location>
        <begin position="677"/>
        <end position="688"/>
    </location>
</feature>
<feature type="region of interest" description="Disordered" evidence="2">
    <location>
        <begin position="301"/>
        <end position="354"/>
    </location>
</feature>
<dbReference type="PANTHER" id="PTHR14490:SF5">
    <property type="entry name" value="PROTEIN KRI1 HOMOLOG"/>
    <property type="match status" value="1"/>
</dbReference>
<organism evidence="4 5">
    <name type="scientific">Triparma laevis f. inornata</name>
    <dbReference type="NCBI Taxonomy" id="1714386"/>
    <lineage>
        <taxon>Eukaryota</taxon>
        <taxon>Sar</taxon>
        <taxon>Stramenopiles</taxon>
        <taxon>Ochrophyta</taxon>
        <taxon>Bolidophyceae</taxon>
        <taxon>Parmales</taxon>
        <taxon>Triparmaceae</taxon>
        <taxon>Triparma</taxon>
    </lineage>
</organism>
<feature type="compositionally biased region" description="Basic and acidic residues" evidence="2">
    <location>
        <begin position="562"/>
        <end position="596"/>
    </location>
</feature>
<dbReference type="InterPro" id="IPR018034">
    <property type="entry name" value="Kri1"/>
</dbReference>
<feature type="region of interest" description="Disordered" evidence="2">
    <location>
        <begin position="1"/>
        <end position="86"/>
    </location>
</feature>
<dbReference type="InterPro" id="IPR024626">
    <property type="entry name" value="Kri1-like_C"/>
</dbReference>
<comment type="caution">
    <text evidence="4">The sequence shown here is derived from an EMBL/GenBank/DDBJ whole genome shotgun (WGS) entry which is preliminary data.</text>
</comment>
<feature type="region of interest" description="Disordered" evidence="2">
    <location>
        <begin position="555"/>
        <end position="704"/>
    </location>
</feature>
<evidence type="ECO:0000256" key="1">
    <source>
        <dbReference type="ARBA" id="ARBA00007473"/>
    </source>
</evidence>
<proteinExistence type="inferred from homology"/>
<dbReference type="Proteomes" id="UP001162640">
    <property type="component" value="Unassembled WGS sequence"/>
</dbReference>
<feature type="compositionally biased region" description="Basic residues" evidence="2">
    <location>
        <begin position="619"/>
        <end position="631"/>
    </location>
</feature>